<dbReference type="SUPFAM" id="SSF56112">
    <property type="entry name" value="Protein kinase-like (PK-like)"/>
    <property type="match status" value="1"/>
</dbReference>
<dbReference type="GO" id="GO:0005524">
    <property type="term" value="F:ATP binding"/>
    <property type="evidence" value="ECO:0007669"/>
    <property type="project" value="UniProtKB-KW"/>
</dbReference>
<dbReference type="GO" id="GO:0004674">
    <property type="term" value="F:protein serine/threonine kinase activity"/>
    <property type="evidence" value="ECO:0007669"/>
    <property type="project" value="UniProtKB-KW"/>
</dbReference>
<evidence type="ECO:0000256" key="5">
    <source>
        <dbReference type="ARBA" id="ARBA00022777"/>
    </source>
</evidence>
<keyword evidence="5 11" id="KW-0418">Kinase</keyword>
<protein>
    <recommendedName>
        <fullName evidence="1">non-specific serine/threonine protein kinase</fullName>
        <ecNumber evidence="1">2.7.11.1</ecNumber>
    </recommendedName>
</protein>
<dbReference type="PANTHER" id="PTHR43671:SF98">
    <property type="entry name" value="SERINE_THREONINE-PROTEIN KINASE NEK11"/>
    <property type="match status" value="1"/>
</dbReference>
<evidence type="ECO:0000256" key="9">
    <source>
        <dbReference type="SAM" id="Coils"/>
    </source>
</evidence>
<evidence type="ECO:0000256" key="4">
    <source>
        <dbReference type="ARBA" id="ARBA00022741"/>
    </source>
</evidence>
<dbReference type="PANTHER" id="PTHR43671">
    <property type="entry name" value="SERINE/THREONINE-PROTEIN KINASE NEK"/>
    <property type="match status" value="1"/>
</dbReference>
<comment type="catalytic activity">
    <reaction evidence="7">
        <text>L-threonyl-[protein] + ATP = O-phospho-L-threonyl-[protein] + ADP + H(+)</text>
        <dbReference type="Rhea" id="RHEA:46608"/>
        <dbReference type="Rhea" id="RHEA-COMP:11060"/>
        <dbReference type="Rhea" id="RHEA-COMP:11605"/>
        <dbReference type="ChEBI" id="CHEBI:15378"/>
        <dbReference type="ChEBI" id="CHEBI:30013"/>
        <dbReference type="ChEBI" id="CHEBI:30616"/>
        <dbReference type="ChEBI" id="CHEBI:61977"/>
        <dbReference type="ChEBI" id="CHEBI:456216"/>
        <dbReference type="EC" id="2.7.11.1"/>
    </reaction>
</comment>
<dbReference type="Gene3D" id="1.10.510.10">
    <property type="entry name" value="Transferase(Phosphotransferase) domain 1"/>
    <property type="match status" value="1"/>
</dbReference>
<dbReference type="InterPro" id="IPR008271">
    <property type="entry name" value="Ser/Thr_kinase_AS"/>
</dbReference>
<evidence type="ECO:0000256" key="7">
    <source>
        <dbReference type="ARBA" id="ARBA00047899"/>
    </source>
</evidence>
<dbReference type="InterPro" id="IPR050660">
    <property type="entry name" value="NEK_Ser/Thr_kinase"/>
</dbReference>
<dbReference type="AlphaFoldDB" id="A0A5J4WPD2"/>
<feature type="domain" description="Protein kinase" evidence="10">
    <location>
        <begin position="16"/>
        <end position="269"/>
    </location>
</feature>
<dbReference type="OrthoDB" id="1405469at2759"/>
<gene>
    <name evidence="11" type="ORF">EZS28_008425</name>
</gene>
<dbReference type="InterPro" id="IPR000719">
    <property type="entry name" value="Prot_kinase_dom"/>
</dbReference>
<evidence type="ECO:0000256" key="8">
    <source>
        <dbReference type="ARBA" id="ARBA00048679"/>
    </source>
</evidence>
<reference evidence="11 12" key="1">
    <citation type="submission" date="2019-03" db="EMBL/GenBank/DDBJ databases">
        <title>Single cell metagenomics reveals metabolic interactions within the superorganism composed of flagellate Streblomastix strix and complex community of Bacteroidetes bacteria on its surface.</title>
        <authorList>
            <person name="Treitli S.C."/>
            <person name="Kolisko M."/>
            <person name="Husnik F."/>
            <person name="Keeling P."/>
            <person name="Hampl V."/>
        </authorList>
    </citation>
    <scope>NUCLEOTIDE SEQUENCE [LARGE SCALE GENOMIC DNA]</scope>
    <source>
        <strain evidence="11">ST1C</strain>
    </source>
</reference>
<dbReference type="Proteomes" id="UP000324800">
    <property type="component" value="Unassembled WGS sequence"/>
</dbReference>
<name>A0A5J4WPD2_9EUKA</name>
<keyword evidence="3" id="KW-0808">Transferase</keyword>
<keyword evidence="6" id="KW-0067">ATP-binding</keyword>
<accession>A0A5J4WPD2</accession>
<dbReference type="Pfam" id="PF00069">
    <property type="entry name" value="Pkinase"/>
    <property type="match status" value="1"/>
</dbReference>
<comment type="caution">
    <text evidence="11">The sequence shown here is derived from an EMBL/GenBank/DDBJ whole genome shotgun (WGS) entry which is preliminary data.</text>
</comment>
<feature type="coiled-coil region" evidence="9">
    <location>
        <begin position="282"/>
        <end position="403"/>
    </location>
</feature>
<dbReference type="InterPro" id="IPR011009">
    <property type="entry name" value="Kinase-like_dom_sf"/>
</dbReference>
<evidence type="ECO:0000259" key="10">
    <source>
        <dbReference type="PROSITE" id="PS50011"/>
    </source>
</evidence>
<dbReference type="PROSITE" id="PS00108">
    <property type="entry name" value="PROTEIN_KINASE_ST"/>
    <property type="match status" value="1"/>
</dbReference>
<dbReference type="PROSITE" id="PS50011">
    <property type="entry name" value="PROTEIN_KINASE_DOM"/>
    <property type="match status" value="1"/>
</dbReference>
<dbReference type="EMBL" id="SNRW01001531">
    <property type="protein sequence ID" value="KAA6396049.1"/>
    <property type="molecule type" value="Genomic_DNA"/>
</dbReference>
<evidence type="ECO:0000256" key="1">
    <source>
        <dbReference type="ARBA" id="ARBA00012513"/>
    </source>
</evidence>
<evidence type="ECO:0000256" key="2">
    <source>
        <dbReference type="ARBA" id="ARBA00022527"/>
    </source>
</evidence>
<feature type="coiled-coil region" evidence="9">
    <location>
        <begin position="429"/>
        <end position="456"/>
    </location>
</feature>
<proteinExistence type="predicted"/>
<sequence length="479" mass="56241">MLNDHERLTPHTYEDYEIIDDLTTGAFGRVYVVRLKALPNKLWIMKRLRYYKDRDKQIADQEVEMLKLAKSKYTVKYIESFTFDVDLCIVMEYCEGGNLRELIKKMETQSVKQRKEQCYNIFYQVLMGLKHLHSLRIVHRDLKPENIFLDQDGNAKTGDFGLALMIQSRSEVNAAGTQYYQPSEAINFNQMTEASDIWALGVIVVEMITGVHPFQGRTQDETVQNIKNGRFKALPDYVKGELKEMLISMINVDPVKRPSAEELLDSDLLILIAKIENEKYLNQKAIEEKLNLKRIADTAEQQSRILEQQKNEAIEKIRVTEEQSRLLEQQKNEAIEKTRVTEEQSRLLEQQKNEAIEKTRVTEEQSRQLEQQKNEAIEKTQFAEEQSRQLEQQKNEAIEKTRVTEEYSRLLEQQKNEAIEKTRISEEQSRLLEQQKNEAIENTQFAENRVLQLEQLNNELQLPCSVFLQIKEDFKKPLE</sequence>
<comment type="catalytic activity">
    <reaction evidence="8">
        <text>L-seryl-[protein] + ATP = O-phospho-L-seryl-[protein] + ADP + H(+)</text>
        <dbReference type="Rhea" id="RHEA:17989"/>
        <dbReference type="Rhea" id="RHEA-COMP:9863"/>
        <dbReference type="Rhea" id="RHEA-COMP:11604"/>
        <dbReference type="ChEBI" id="CHEBI:15378"/>
        <dbReference type="ChEBI" id="CHEBI:29999"/>
        <dbReference type="ChEBI" id="CHEBI:30616"/>
        <dbReference type="ChEBI" id="CHEBI:83421"/>
        <dbReference type="ChEBI" id="CHEBI:456216"/>
        <dbReference type="EC" id="2.7.11.1"/>
    </reaction>
</comment>
<evidence type="ECO:0000313" key="12">
    <source>
        <dbReference type="Proteomes" id="UP000324800"/>
    </source>
</evidence>
<keyword evidence="9" id="KW-0175">Coiled coil</keyword>
<evidence type="ECO:0000256" key="3">
    <source>
        <dbReference type="ARBA" id="ARBA00022679"/>
    </source>
</evidence>
<dbReference type="SMART" id="SM00220">
    <property type="entry name" value="S_TKc"/>
    <property type="match status" value="1"/>
</dbReference>
<keyword evidence="2" id="KW-0723">Serine/threonine-protein kinase</keyword>
<keyword evidence="4" id="KW-0547">Nucleotide-binding</keyword>
<dbReference type="EC" id="2.7.11.1" evidence="1"/>
<evidence type="ECO:0000313" key="11">
    <source>
        <dbReference type="EMBL" id="KAA6396049.1"/>
    </source>
</evidence>
<organism evidence="11 12">
    <name type="scientific">Streblomastix strix</name>
    <dbReference type="NCBI Taxonomy" id="222440"/>
    <lineage>
        <taxon>Eukaryota</taxon>
        <taxon>Metamonada</taxon>
        <taxon>Preaxostyla</taxon>
        <taxon>Oxymonadida</taxon>
        <taxon>Streblomastigidae</taxon>
        <taxon>Streblomastix</taxon>
    </lineage>
</organism>
<evidence type="ECO:0000256" key="6">
    <source>
        <dbReference type="ARBA" id="ARBA00022840"/>
    </source>
</evidence>